<accession>A0A7S2PN84</accession>
<feature type="domain" description="RRM" evidence="2">
    <location>
        <begin position="138"/>
        <end position="222"/>
    </location>
</feature>
<dbReference type="Pfam" id="PF00076">
    <property type="entry name" value="RRM_1"/>
    <property type="match status" value="1"/>
</dbReference>
<dbReference type="EMBL" id="HBGY01030568">
    <property type="protein sequence ID" value="CAD9608122.1"/>
    <property type="molecule type" value="Transcribed_RNA"/>
</dbReference>
<keyword evidence="1" id="KW-0694">RNA-binding</keyword>
<gene>
    <name evidence="3" type="ORF">LDAN0321_LOCUS19008</name>
</gene>
<dbReference type="SUPFAM" id="SSF54928">
    <property type="entry name" value="RNA-binding domain, RBD"/>
    <property type="match status" value="1"/>
</dbReference>
<sequence>MNIHQYRKTNWATVSQPGAEMSADFPDDAQQRISNANLALQQLTGVGITAFASLAQMAGGTDLVVPSAQNISNVAQAALDAALGAGSTATTTMTATSEPAVVPMNPNTVDTVASVEENVTNDAIVEQDPGKVSGEPSPYLLVRNMYDKDAETDPNWHEDIREEFLDESAKFGKICKIKVEHLKPGGMVYVQFATAEMASSCANALAGRWFDGRQLCVEFVSEDGFPSDAMEVGGD</sequence>
<dbReference type="PROSITE" id="PS50102">
    <property type="entry name" value="RRM"/>
    <property type="match status" value="1"/>
</dbReference>
<organism evidence="3">
    <name type="scientific">Leptocylindrus danicus</name>
    <dbReference type="NCBI Taxonomy" id="163516"/>
    <lineage>
        <taxon>Eukaryota</taxon>
        <taxon>Sar</taxon>
        <taxon>Stramenopiles</taxon>
        <taxon>Ochrophyta</taxon>
        <taxon>Bacillariophyta</taxon>
        <taxon>Coscinodiscophyceae</taxon>
        <taxon>Chaetocerotophycidae</taxon>
        <taxon>Leptocylindrales</taxon>
        <taxon>Leptocylindraceae</taxon>
        <taxon>Leptocylindrus</taxon>
    </lineage>
</organism>
<dbReference type="AlphaFoldDB" id="A0A7S2PN84"/>
<dbReference type="PANTHER" id="PTHR48036">
    <property type="entry name" value="SPLICING FACTOR (PAD-1), PUTATIVE (AFU_ORTHOLOGUE AFUA_1G15810)-RELATED"/>
    <property type="match status" value="1"/>
</dbReference>
<dbReference type="CDD" id="cd12285">
    <property type="entry name" value="RRM3_RBM39_like"/>
    <property type="match status" value="1"/>
</dbReference>
<protein>
    <recommendedName>
        <fullName evidence="2">RRM domain-containing protein</fullName>
    </recommendedName>
</protein>
<dbReference type="InterPro" id="IPR000504">
    <property type="entry name" value="RRM_dom"/>
</dbReference>
<evidence type="ECO:0000256" key="1">
    <source>
        <dbReference type="PROSITE-ProRule" id="PRU00176"/>
    </source>
</evidence>
<name>A0A7S2PN84_9STRA</name>
<proteinExistence type="predicted"/>
<dbReference type="GO" id="GO:0005634">
    <property type="term" value="C:nucleus"/>
    <property type="evidence" value="ECO:0007669"/>
    <property type="project" value="InterPro"/>
</dbReference>
<dbReference type="InterPro" id="IPR006509">
    <property type="entry name" value="RBM39_SF"/>
</dbReference>
<dbReference type="Gene3D" id="3.30.70.330">
    <property type="match status" value="1"/>
</dbReference>
<dbReference type="InterPro" id="IPR035979">
    <property type="entry name" value="RBD_domain_sf"/>
</dbReference>
<dbReference type="GO" id="GO:0003723">
    <property type="term" value="F:RNA binding"/>
    <property type="evidence" value="ECO:0007669"/>
    <property type="project" value="UniProtKB-UniRule"/>
</dbReference>
<dbReference type="InterPro" id="IPR012677">
    <property type="entry name" value="Nucleotide-bd_a/b_plait_sf"/>
</dbReference>
<reference evidence="3" key="1">
    <citation type="submission" date="2021-01" db="EMBL/GenBank/DDBJ databases">
        <authorList>
            <person name="Corre E."/>
            <person name="Pelletier E."/>
            <person name="Niang G."/>
            <person name="Scheremetjew M."/>
            <person name="Finn R."/>
            <person name="Kale V."/>
            <person name="Holt S."/>
            <person name="Cochrane G."/>
            <person name="Meng A."/>
            <person name="Brown T."/>
            <person name="Cohen L."/>
        </authorList>
    </citation>
    <scope>NUCLEOTIDE SEQUENCE</scope>
    <source>
        <strain evidence="3">B650</strain>
    </source>
</reference>
<evidence type="ECO:0000259" key="2">
    <source>
        <dbReference type="PROSITE" id="PS50102"/>
    </source>
</evidence>
<evidence type="ECO:0000313" key="3">
    <source>
        <dbReference type="EMBL" id="CAD9608122.1"/>
    </source>
</evidence>
<dbReference type="GO" id="GO:0006397">
    <property type="term" value="P:mRNA processing"/>
    <property type="evidence" value="ECO:0007669"/>
    <property type="project" value="InterPro"/>
</dbReference>